<organism evidence="1 2">
    <name type="scientific">Psychromarinibacter sediminicola</name>
    <dbReference type="NCBI Taxonomy" id="3033385"/>
    <lineage>
        <taxon>Bacteria</taxon>
        <taxon>Pseudomonadati</taxon>
        <taxon>Pseudomonadota</taxon>
        <taxon>Alphaproteobacteria</taxon>
        <taxon>Rhodobacterales</taxon>
        <taxon>Paracoccaceae</taxon>
        <taxon>Psychromarinibacter</taxon>
    </lineage>
</organism>
<sequence>MNQDQHHFDTAVRGVLSQGGPSGSPGFCKYRDGDRRCAVGWLIPDEAYVPMIEGFSVAEYTVYQLIPGPKIPNVALLSQLQSAHDNAASTDDFITDFKNQARNIANGFGLNTEVLDHV</sequence>
<dbReference type="RefSeq" id="WP_275569325.1">
    <property type="nucleotide sequence ID" value="NZ_JARGYC010000080.1"/>
</dbReference>
<proteinExistence type="predicted"/>
<reference evidence="1" key="1">
    <citation type="submission" date="2023-03" db="EMBL/GenBank/DDBJ databases">
        <title>Multiphase analysis and comparison of six strains from genera Psychromarinibacter, Lutimaribacter, and Maritimibacter, including a novel species: Psychromarinibacter sediminicola sp. nov.</title>
        <authorList>
            <person name="Wang Y.-H."/>
            <person name="Ye M.-Q."/>
            <person name="Du Z.-J."/>
        </authorList>
    </citation>
    <scope>NUCLEOTIDE SEQUENCE</scope>
    <source>
        <strain evidence="1">C21-152</strain>
    </source>
</reference>
<dbReference type="Proteomes" id="UP001220964">
    <property type="component" value="Unassembled WGS sequence"/>
</dbReference>
<dbReference type="EMBL" id="JARGYC010000080">
    <property type="protein sequence ID" value="MDF0603202.1"/>
    <property type="molecule type" value="Genomic_DNA"/>
</dbReference>
<comment type="caution">
    <text evidence="1">The sequence shown here is derived from an EMBL/GenBank/DDBJ whole genome shotgun (WGS) entry which is preliminary data.</text>
</comment>
<keyword evidence="2" id="KW-1185">Reference proteome</keyword>
<evidence type="ECO:0000313" key="2">
    <source>
        <dbReference type="Proteomes" id="UP001220964"/>
    </source>
</evidence>
<gene>
    <name evidence="1" type="ORF">P1J78_20880</name>
</gene>
<protein>
    <submittedName>
        <fullName evidence="1">Uncharacterized protein</fullName>
    </submittedName>
</protein>
<name>A0AAE3TAF4_9RHOB</name>
<accession>A0AAE3TAF4</accession>
<evidence type="ECO:0000313" key="1">
    <source>
        <dbReference type="EMBL" id="MDF0603202.1"/>
    </source>
</evidence>
<dbReference type="AlphaFoldDB" id="A0AAE3TAF4"/>